<protein>
    <submittedName>
        <fullName evidence="1">Uncharacterized protein</fullName>
    </submittedName>
</protein>
<sequence length="143" mass="16754">MSTINVKEQEIINIFNNAIENHKKLWNWIADETLRSCRKVKKSEYFKANKVGYAKSSCYCCQFVEDIREVVNIVPFCSCHVLCPINWNTESCTENDSLYMKWEGAVEWYDCYKFAKQIAELEPNIEALAKLLDIVREGESKHE</sequence>
<accession>A0AAU8B0Y0</accession>
<dbReference type="EMBL" id="PP511521">
    <property type="protein sequence ID" value="XCD05040.1"/>
    <property type="molecule type" value="Genomic_DNA"/>
</dbReference>
<name>A0AAU8B0Y0_9CAUD</name>
<organism evidence="1">
    <name type="scientific">Dulem virus 36</name>
    <dbReference type="NCBI Taxonomy" id="3145754"/>
    <lineage>
        <taxon>Viruses</taxon>
        <taxon>Duplodnaviria</taxon>
        <taxon>Heunggongvirae</taxon>
        <taxon>Uroviricota</taxon>
        <taxon>Caudoviricetes</taxon>
    </lineage>
</organism>
<proteinExistence type="predicted"/>
<reference evidence="1" key="1">
    <citation type="submission" date="2024-03" db="EMBL/GenBank/DDBJ databases">
        <title>Diverse circular DNA viruses in blood, oral, and fecal samples of captive lemurs.</title>
        <authorList>
            <person name="Paietta E.N."/>
            <person name="Kraberger S."/>
            <person name="Lund M.C."/>
            <person name="Custer J.M."/>
            <person name="Vargas K.M."/>
            <person name="Ehmke E.E."/>
            <person name="Yoder A.D."/>
            <person name="Varsani A."/>
        </authorList>
    </citation>
    <scope>NUCLEOTIDE SEQUENCE</scope>
    <source>
        <strain evidence="1">Duke_24FS_3</strain>
    </source>
</reference>
<evidence type="ECO:0000313" key="1">
    <source>
        <dbReference type="EMBL" id="XCD05040.1"/>
    </source>
</evidence>